<dbReference type="Pfam" id="PF01545">
    <property type="entry name" value="Cation_efflux"/>
    <property type="match status" value="1"/>
</dbReference>
<name>D9QU97_ACEAZ</name>
<dbReference type="SUPFAM" id="SSF160240">
    <property type="entry name" value="Cation efflux protein cytoplasmic domain-like"/>
    <property type="match status" value="1"/>
</dbReference>
<dbReference type="eggNOG" id="COG0053">
    <property type="taxonomic scope" value="Bacteria"/>
</dbReference>
<reference evidence="10 11" key="1">
    <citation type="journal article" date="2010" name="Stand. Genomic Sci.">
        <title>Complete genome sequence of Acetohalobium arabaticum type strain (Z-7288).</title>
        <authorList>
            <person name="Sikorski J."/>
            <person name="Lapidus A."/>
            <person name="Chertkov O."/>
            <person name="Lucas S."/>
            <person name="Copeland A."/>
            <person name="Glavina Del Rio T."/>
            <person name="Nolan M."/>
            <person name="Tice H."/>
            <person name="Cheng J.F."/>
            <person name="Han C."/>
            <person name="Brambilla E."/>
            <person name="Pitluck S."/>
            <person name="Liolios K."/>
            <person name="Ivanova N."/>
            <person name="Mavromatis K."/>
            <person name="Mikhailova N."/>
            <person name="Pati A."/>
            <person name="Bruce D."/>
            <person name="Detter C."/>
            <person name="Tapia R."/>
            <person name="Goodwin L."/>
            <person name="Chen A."/>
            <person name="Palaniappan K."/>
            <person name="Land M."/>
            <person name="Hauser L."/>
            <person name="Chang Y.J."/>
            <person name="Jeffries C.D."/>
            <person name="Rohde M."/>
            <person name="Goker M."/>
            <person name="Spring S."/>
            <person name="Woyke T."/>
            <person name="Bristow J."/>
            <person name="Eisen J.A."/>
            <person name="Markowitz V."/>
            <person name="Hugenholtz P."/>
            <person name="Kyrpides N.C."/>
            <person name="Klenk H.P."/>
        </authorList>
    </citation>
    <scope>NUCLEOTIDE SEQUENCE [LARGE SCALE GENOMIC DNA]</scope>
    <source>
        <strain evidence="11">ATCC 49924 / DSM 5501 / Z-7288</strain>
    </source>
</reference>
<comment type="similarity">
    <text evidence="2">Belongs to the cation diffusion facilitator (CDF) transporter (TC 2.A.4) family.</text>
</comment>
<dbReference type="KEGG" id="aar:Acear_0343"/>
<keyword evidence="4 7" id="KW-0812">Transmembrane</keyword>
<organism evidence="10 11">
    <name type="scientific">Acetohalobium arabaticum (strain ATCC 49924 / DSM 5501 / Z-7288)</name>
    <dbReference type="NCBI Taxonomy" id="574087"/>
    <lineage>
        <taxon>Bacteria</taxon>
        <taxon>Bacillati</taxon>
        <taxon>Bacillota</taxon>
        <taxon>Clostridia</taxon>
        <taxon>Halanaerobiales</taxon>
        <taxon>Halobacteroidaceae</taxon>
        <taxon>Acetohalobium</taxon>
    </lineage>
</organism>
<dbReference type="STRING" id="574087.Acear_0343"/>
<evidence type="ECO:0000256" key="3">
    <source>
        <dbReference type="ARBA" id="ARBA00022448"/>
    </source>
</evidence>
<dbReference type="RefSeq" id="WP_013277336.1">
    <property type="nucleotide sequence ID" value="NC_014378.1"/>
</dbReference>
<dbReference type="InterPro" id="IPR058533">
    <property type="entry name" value="Cation_efflux_TM"/>
</dbReference>
<feature type="transmembrane region" description="Helical" evidence="7">
    <location>
        <begin position="113"/>
        <end position="132"/>
    </location>
</feature>
<sequence length="297" mass="32323">MAVNSRYEVSQKISIITLISNLVLAGGKILIGLCFHSQGLFADGLHSASDVISTVIVMVGNTISKEPPDEEHPYGHGKAESIATKLLGIFLIIGGLGILKETVTLIINDRIKVPGNLVLWAALGSIIMKEVMYQYTYRIGQKVNNQALVADAIHHRTDAFSSVAALVGAGGAKLGYPILDPIAGLVVALCILKTGIDIFQEAANELMDAAPEQEVFDKILEIINSIDNVIEVKNLKIRSHGPDYFIDVKVIVDNQLSVIEGHEIAVQVRDEIQQWNDNIQEVLVHIDPEGAKEEYTQ</sequence>
<dbReference type="NCBIfam" id="TIGR01297">
    <property type="entry name" value="CDF"/>
    <property type="match status" value="1"/>
</dbReference>
<dbReference type="SUPFAM" id="SSF161111">
    <property type="entry name" value="Cation efflux protein transmembrane domain-like"/>
    <property type="match status" value="1"/>
</dbReference>
<evidence type="ECO:0000256" key="1">
    <source>
        <dbReference type="ARBA" id="ARBA00004141"/>
    </source>
</evidence>
<dbReference type="EMBL" id="CP002105">
    <property type="protein sequence ID" value="ADL11890.1"/>
    <property type="molecule type" value="Genomic_DNA"/>
</dbReference>
<accession>D9QU97</accession>
<dbReference type="HOGENOM" id="CLU_013430_3_3_9"/>
<comment type="subcellular location">
    <subcellularLocation>
        <location evidence="1">Membrane</location>
        <topology evidence="1">Multi-pass membrane protein</topology>
    </subcellularLocation>
</comment>
<keyword evidence="11" id="KW-1185">Reference proteome</keyword>
<dbReference type="InterPro" id="IPR002524">
    <property type="entry name" value="Cation_efflux"/>
</dbReference>
<dbReference type="InterPro" id="IPR036837">
    <property type="entry name" value="Cation_efflux_CTD_sf"/>
</dbReference>
<keyword evidence="3" id="KW-0813">Transport</keyword>
<dbReference type="OrthoDB" id="9806522at2"/>
<dbReference type="PANTHER" id="PTHR43840:SF15">
    <property type="entry name" value="MITOCHONDRIAL METAL TRANSPORTER 1-RELATED"/>
    <property type="match status" value="1"/>
</dbReference>
<dbReference type="GO" id="GO:0016020">
    <property type="term" value="C:membrane"/>
    <property type="evidence" value="ECO:0007669"/>
    <property type="project" value="UniProtKB-SubCell"/>
</dbReference>
<dbReference type="InterPro" id="IPR027469">
    <property type="entry name" value="Cation_efflux_TMD_sf"/>
</dbReference>
<dbReference type="PANTHER" id="PTHR43840">
    <property type="entry name" value="MITOCHONDRIAL METAL TRANSPORTER 1-RELATED"/>
    <property type="match status" value="1"/>
</dbReference>
<dbReference type="Pfam" id="PF16916">
    <property type="entry name" value="ZT_dimer"/>
    <property type="match status" value="1"/>
</dbReference>
<dbReference type="InterPro" id="IPR050291">
    <property type="entry name" value="CDF_Transporter"/>
</dbReference>
<dbReference type="Proteomes" id="UP000001661">
    <property type="component" value="Chromosome"/>
</dbReference>
<evidence type="ECO:0000256" key="2">
    <source>
        <dbReference type="ARBA" id="ARBA00008114"/>
    </source>
</evidence>
<proteinExistence type="inferred from homology"/>
<evidence type="ECO:0000259" key="8">
    <source>
        <dbReference type="Pfam" id="PF01545"/>
    </source>
</evidence>
<evidence type="ECO:0000313" key="10">
    <source>
        <dbReference type="EMBL" id="ADL11890.1"/>
    </source>
</evidence>
<dbReference type="GO" id="GO:0008324">
    <property type="term" value="F:monoatomic cation transmembrane transporter activity"/>
    <property type="evidence" value="ECO:0007669"/>
    <property type="project" value="InterPro"/>
</dbReference>
<evidence type="ECO:0000256" key="6">
    <source>
        <dbReference type="ARBA" id="ARBA00023136"/>
    </source>
</evidence>
<evidence type="ECO:0000259" key="9">
    <source>
        <dbReference type="Pfam" id="PF16916"/>
    </source>
</evidence>
<evidence type="ECO:0000256" key="5">
    <source>
        <dbReference type="ARBA" id="ARBA00022989"/>
    </source>
</evidence>
<keyword evidence="5 7" id="KW-1133">Transmembrane helix</keyword>
<dbReference type="FunFam" id="1.20.1510.10:FF:000006">
    <property type="entry name" value="Divalent cation efflux transporter"/>
    <property type="match status" value="1"/>
</dbReference>
<gene>
    <name evidence="10" type="ordered locus">Acear_0343</name>
</gene>
<feature type="domain" description="Cation efflux protein transmembrane" evidence="8">
    <location>
        <begin position="15"/>
        <end position="207"/>
    </location>
</feature>
<feature type="transmembrane region" description="Helical" evidence="7">
    <location>
        <begin position="86"/>
        <end position="107"/>
    </location>
</feature>
<evidence type="ECO:0000256" key="7">
    <source>
        <dbReference type="SAM" id="Phobius"/>
    </source>
</evidence>
<keyword evidence="6 7" id="KW-0472">Membrane</keyword>
<evidence type="ECO:0000313" key="11">
    <source>
        <dbReference type="Proteomes" id="UP000001661"/>
    </source>
</evidence>
<feature type="transmembrane region" description="Helical" evidence="7">
    <location>
        <begin position="13"/>
        <end position="35"/>
    </location>
</feature>
<protein>
    <submittedName>
        <fullName evidence="10">Cation diffusion facilitator family transporter</fullName>
    </submittedName>
</protein>
<dbReference type="Gene3D" id="1.20.1510.10">
    <property type="entry name" value="Cation efflux protein transmembrane domain"/>
    <property type="match status" value="1"/>
</dbReference>
<feature type="domain" description="Cation efflux protein cytoplasmic" evidence="9">
    <location>
        <begin position="211"/>
        <end position="289"/>
    </location>
</feature>
<dbReference type="Gene3D" id="3.30.70.1350">
    <property type="entry name" value="Cation efflux protein, cytoplasmic domain"/>
    <property type="match status" value="1"/>
</dbReference>
<dbReference type="InterPro" id="IPR027470">
    <property type="entry name" value="Cation_efflux_CTD"/>
</dbReference>
<evidence type="ECO:0000256" key="4">
    <source>
        <dbReference type="ARBA" id="ARBA00022692"/>
    </source>
</evidence>
<dbReference type="AlphaFoldDB" id="D9QU97"/>